<dbReference type="PANTHER" id="PTHR31299">
    <property type="entry name" value="ESTERASE, PUTATIVE (AFU_ORTHOLOGUE AFUA_1G05850)-RELATED"/>
    <property type="match status" value="1"/>
</dbReference>
<dbReference type="CDD" id="cd14728">
    <property type="entry name" value="Ere-like"/>
    <property type="match status" value="1"/>
</dbReference>
<protein>
    <submittedName>
        <fullName evidence="1">Erythromycin esterase family protein</fullName>
        <ecNumber evidence="1">3.1.1.-</ecNumber>
    </submittedName>
</protein>
<organism evidence="1 2">
    <name type="scientific">Microtetraspora malaysiensis</name>
    <dbReference type="NCBI Taxonomy" id="161358"/>
    <lineage>
        <taxon>Bacteria</taxon>
        <taxon>Bacillati</taxon>
        <taxon>Actinomycetota</taxon>
        <taxon>Actinomycetes</taxon>
        <taxon>Streptosporangiales</taxon>
        <taxon>Streptosporangiaceae</taxon>
        <taxon>Microtetraspora</taxon>
    </lineage>
</organism>
<evidence type="ECO:0000313" key="2">
    <source>
        <dbReference type="Proteomes" id="UP001602013"/>
    </source>
</evidence>
<accession>A0ABW6T3W4</accession>
<dbReference type="SUPFAM" id="SSF159501">
    <property type="entry name" value="EreA/ChaN-like"/>
    <property type="match status" value="1"/>
</dbReference>
<dbReference type="Gene3D" id="3.40.1660.10">
    <property type="entry name" value="EreA-like (biosynthetic domain)"/>
    <property type="match status" value="1"/>
</dbReference>
<proteinExistence type="predicted"/>
<comment type="caution">
    <text evidence="1">The sequence shown here is derived from an EMBL/GenBank/DDBJ whole genome shotgun (WGS) entry which is preliminary data.</text>
</comment>
<dbReference type="InterPro" id="IPR007815">
    <property type="entry name" value="Emycin_Estase"/>
</dbReference>
<keyword evidence="1" id="KW-0378">Hydrolase</keyword>
<dbReference type="PANTHER" id="PTHR31299:SF0">
    <property type="entry name" value="ESTERASE, PUTATIVE (AFU_ORTHOLOGUE AFUA_1G05850)-RELATED"/>
    <property type="match status" value="1"/>
</dbReference>
<keyword evidence="2" id="KW-1185">Reference proteome</keyword>
<dbReference type="InterPro" id="IPR052036">
    <property type="entry name" value="Hydrolase/PRTase-associated"/>
</dbReference>
<gene>
    <name evidence="1" type="ORF">ACFYXI_35170</name>
</gene>
<dbReference type="RefSeq" id="WP_387417047.1">
    <property type="nucleotide sequence ID" value="NZ_JBIASD010000036.1"/>
</dbReference>
<dbReference type="EMBL" id="JBIASD010000036">
    <property type="protein sequence ID" value="MFF3670844.1"/>
    <property type="molecule type" value="Genomic_DNA"/>
</dbReference>
<dbReference type="Proteomes" id="UP001602013">
    <property type="component" value="Unassembled WGS sequence"/>
</dbReference>
<dbReference type="Gene3D" id="3.30.1870.10">
    <property type="entry name" value="EreA-like, domain 2"/>
    <property type="match status" value="1"/>
</dbReference>
<dbReference type="Pfam" id="PF05139">
    <property type="entry name" value="Erythro_esteras"/>
    <property type="match status" value="1"/>
</dbReference>
<sequence>MSLHLSVRDIGLHFGDDTAQLGIALARFLTTLDRPPLLLALGEPTHGVEMFPRLRNQMLAYLVEHHGFRSVAVESDCVAALAVDDHVTTGRGDVDEVLARGFSHGFGASPANRELVMWLRDHNAGSDPSRHVRFYGFDAPLEMSGAPSPRACLLTAHAYLTEHLGGGRVPHEGRALDALLGDDDAWANPEAIMNASRSVGDTREARTLRLMADDVIALFEVEAPGLRAATSDTDFERASMFARTAQGLLRYHAAMASSSPGRVEHMLGLRDAMMAANLLAVARAEADRGPCLVFAHNAHLQRHRSQWELAGMDLRWWSAGAITATALRDRYIFIASDFGDATSSAASQADPDNLQTVLSHATPDRAIFPAQPLSAALGRHPRLRARADADPGYFPLDPGLLDGMDAVAFIKIAERAPA</sequence>
<evidence type="ECO:0000313" key="1">
    <source>
        <dbReference type="EMBL" id="MFF3670844.1"/>
    </source>
</evidence>
<name>A0ABW6T3W4_9ACTN</name>
<dbReference type="GO" id="GO:0016787">
    <property type="term" value="F:hydrolase activity"/>
    <property type="evidence" value="ECO:0007669"/>
    <property type="project" value="UniProtKB-KW"/>
</dbReference>
<dbReference type="EC" id="3.1.1.-" evidence="1"/>
<reference evidence="1 2" key="1">
    <citation type="submission" date="2024-10" db="EMBL/GenBank/DDBJ databases">
        <title>The Natural Products Discovery Center: Release of the First 8490 Sequenced Strains for Exploring Actinobacteria Biosynthetic Diversity.</title>
        <authorList>
            <person name="Kalkreuter E."/>
            <person name="Kautsar S.A."/>
            <person name="Yang D."/>
            <person name="Bader C.D."/>
            <person name="Teijaro C.N."/>
            <person name="Fluegel L."/>
            <person name="Davis C.M."/>
            <person name="Simpson J.R."/>
            <person name="Lauterbach L."/>
            <person name="Steele A.D."/>
            <person name="Gui C."/>
            <person name="Meng S."/>
            <person name="Li G."/>
            <person name="Viehrig K."/>
            <person name="Ye F."/>
            <person name="Su P."/>
            <person name="Kiefer A.F."/>
            <person name="Nichols A."/>
            <person name="Cepeda A.J."/>
            <person name="Yan W."/>
            <person name="Fan B."/>
            <person name="Jiang Y."/>
            <person name="Adhikari A."/>
            <person name="Zheng C.-J."/>
            <person name="Schuster L."/>
            <person name="Cowan T.M."/>
            <person name="Smanski M.J."/>
            <person name="Chevrette M.G."/>
            <person name="De Carvalho L.P.S."/>
            <person name="Shen B."/>
        </authorList>
    </citation>
    <scope>NUCLEOTIDE SEQUENCE [LARGE SCALE GENOMIC DNA]</scope>
    <source>
        <strain evidence="1 2">NPDC002173</strain>
    </source>
</reference>